<evidence type="ECO:0000313" key="7">
    <source>
        <dbReference type="Proteomes" id="UP001230685"/>
    </source>
</evidence>
<dbReference type="PANTHER" id="PTHR45138:SF9">
    <property type="entry name" value="DIGUANYLATE CYCLASE DGCM-RELATED"/>
    <property type="match status" value="1"/>
</dbReference>
<evidence type="ECO:0000256" key="1">
    <source>
        <dbReference type="ARBA" id="ARBA00012528"/>
    </source>
</evidence>
<reference evidence="6 7" key="1">
    <citation type="submission" date="2023-07" db="EMBL/GenBank/DDBJ databases">
        <authorList>
            <person name="Kim M.K."/>
        </authorList>
    </citation>
    <scope>NUCLEOTIDE SEQUENCE [LARGE SCALE GENOMIC DNA]</scope>
    <source>
        <strain evidence="6 7">KR1UV-12</strain>
    </source>
</reference>
<evidence type="ECO:0000256" key="3">
    <source>
        <dbReference type="SAM" id="Phobius"/>
    </source>
</evidence>
<dbReference type="SMART" id="SM00267">
    <property type="entry name" value="GGDEF"/>
    <property type="match status" value="1"/>
</dbReference>
<dbReference type="InterPro" id="IPR029787">
    <property type="entry name" value="Nucleotide_cyclase"/>
</dbReference>
<organism evidence="6 7">
    <name type="scientific">Sphingomonas aurea</name>
    <dbReference type="NCBI Taxonomy" id="3063994"/>
    <lineage>
        <taxon>Bacteria</taxon>
        <taxon>Pseudomonadati</taxon>
        <taxon>Pseudomonadota</taxon>
        <taxon>Alphaproteobacteria</taxon>
        <taxon>Sphingomonadales</taxon>
        <taxon>Sphingomonadaceae</taxon>
        <taxon>Sphingomonas</taxon>
    </lineage>
</organism>
<sequence length="555" mass="59908">MTRWIGRLALALAFVVSWTQPAWAAAPGGRDIALCVLPAATGMTPAALFARPDRFECATPQRFYGPGNFWVISAPLSGEPVDVVRSASVWQDRVTLHILYADGAIRRTGFTSATTSARMGMGTRIELPVSQRAVPAVRLLWHVEGAGNLRGIILGANVGTAADSRRAELALGTFYAAFAGLIGGLLIYNLALLVALRQAFQAAYCGLLASLLAYAASTSGMLSRWLPLLDNNDRLRLNAILLAICASSVLMFARYFFERRVFAGWLGLVAHGVIAGLLVSNMAFAVLAPRHILTLDHFVTASYVLLILLVPAVLIQAWRQRSNYLWLFAIAWGVPIVCSGLRVAHGLGWIGWSFWLDQSTIMSMGLEALLSSIGIAYRLRLLQRQRDHAREQELVARALADADPLTGLLNRRAFLHQAIGQAGEQTLLIADLDHFKGVNETIGHDGGDEVLRSFARTLVSAVPAGALVARLGGEEFAVVAPADAGMVPGAILHALRSARMPYDMRVTTSIGTCSGPLLRETDWKSLYRQADRALYAAKAAGRDRARDAATLSFAA</sequence>
<keyword evidence="3" id="KW-0472">Membrane</keyword>
<feature type="transmembrane region" description="Helical" evidence="3">
    <location>
        <begin position="300"/>
        <end position="318"/>
    </location>
</feature>
<dbReference type="EC" id="2.7.7.65" evidence="1"/>
<accession>A0ABT9EFH1</accession>
<evidence type="ECO:0000256" key="2">
    <source>
        <dbReference type="ARBA" id="ARBA00034247"/>
    </source>
</evidence>
<keyword evidence="4" id="KW-0732">Signal</keyword>
<feature type="transmembrane region" description="Helical" evidence="3">
    <location>
        <begin position="203"/>
        <end position="225"/>
    </location>
</feature>
<evidence type="ECO:0000256" key="4">
    <source>
        <dbReference type="SAM" id="SignalP"/>
    </source>
</evidence>
<feature type="chain" id="PRO_5045959492" description="diguanylate cyclase" evidence="4">
    <location>
        <begin position="25"/>
        <end position="555"/>
    </location>
</feature>
<dbReference type="EMBL" id="JAUUDS010000001">
    <property type="protein sequence ID" value="MDP1025722.1"/>
    <property type="molecule type" value="Genomic_DNA"/>
</dbReference>
<comment type="catalytic activity">
    <reaction evidence="2">
        <text>2 GTP = 3',3'-c-di-GMP + 2 diphosphate</text>
        <dbReference type="Rhea" id="RHEA:24898"/>
        <dbReference type="ChEBI" id="CHEBI:33019"/>
        <dbReference type="ChEBI" id="CHEBI:37565"/>
        <dbReference type="ChEBI" id="CHEBI:58805"/>
        <dbReference type="EC" id="2.7.7.65"/>
    </reaction>
</comment>
<feature type="signal peptide" evidence="4">
    <location>
        <begin position="1"/>
        <end position="24"/>
    </location>
</feature>
<evidence type="ECO:0000259" key="5">
    <source>
        <dbReference type="PROSITE" id="PS50887"/>
    </source>
</evidence>
<proteinExistence type="predicted"/>
<dbReference type="Proteomes" id="UP001230685">
    <property type="component" value="Unassembled WGS sequence"/>
</dbReference>
<dbReference type="Pfam" id="PF00990">
    <property type="entry name" value="GGDEF"/>
    <property type="match status" value="1"/>
</dbReference>
<keyword evidence="3" id="KW-0812">Transmembrane</keyword>
<dbReference type="GO" id="GO:0052621">
    <property type="term" value="F:diguanylate cyclase activity"/>
    <property type="evidence" value="ECO:0007669"/>
    <property type="project" value="UniProtKB-EC"/>
</dbReference>
<comment type="caution">
    <text evidence="6">The sequence shown here is derived from an EMBL/GenBank/DDBJ whole genome shotgun (WGS) entry which is preliminary data.</text>
</comment>
<dbReference type="PANTHER" id="PTHR45138">
    <property type="entry name" value="REGULATORY COMPONENTS OF SENSORY TRANSDUCTION SYSTEM"/>
    <property type="match status" value="1"/>
</dbReference>
<dbReference type="InterPro" id="IPR011623">
    <property type="entry name" value="7TMR_DISM_rcpt_extracell_dom1"/>
</dbReference>
<dbReference type="InterPro" id="IPR000160">
    <property type="entry name" value="GGDEF_dom"/>
</dbReference>
<dbReference type="PROSITE" id="PS50887">
    <property type="entry name" value="GGDEF"/>
    <property type="match status" value="1"/>
</dbReference>
<keyword evidence="6" id="KW-0808">Transferase</keyword>
<dbReference type="Pfam" id="PF07695">
    <property type="entry name" value="7TMR-DISM_7TM"/>
    <property type="match status" value="1"/>
</dbReference>
<dbReference type="Gene3D" id="3.30.70.270">
    <property type="match status" value="1"/>
</dbReference>
<evidence type="ECO:0000313" key="6">
    <source>
        <dbReference type="EMBL" id="MDP1025722.1"/>
    </source>
</evidence>
<dbReference type="NCBIfam" id="TIGR00254">
    <property type="entry name" value="GGDEF"/>
    <property type="match status" value="1"/>
</dbReference>
<feature type="domain" description="GGDEF" evidence="5">
    <location>
        <begin position="423"/>
        <end position="550"/>
    </location>
</feature>
<keyword evidence="7" id="KW-1185">Reference proteome</keyword>
<dbReference type="InterPro" id="IPR043128">
    <property type="entry name" value="Rev_trsase/Diguanyl_cyclase"/>
</dbReference>
<feature type="transmembrane region" description="Helical" evidence="3">
    <location>
        <begin position="174"/>
        <end position="196"/>
    </location>
</feature>
<dbReference type="RefSeq" id="WP_305171311.1">
    <property type="nucleotide sequence ID" value="NZ_JAUUDS010000001.1"/>
</dbReference>
<dbReference type="InterPro" id="IPR050469">
    <property type="entry name" value="Diguanylate_Cyclase"/>
</dbReference>
<dbReference type="CDD" id="cd01949">
    <property type="entry name" value="GGDEF"/>
    <property type="match status" value="1"/>
</dbReference>
<protein>
    <recommendedName>
        <fullName evidence="1">diguanylate cyclase</fullName>
        <ecNumber evidence="1">2.7.7.65</ecNumber>
    </recommendedName>
</protein>
<feature type="transmembrane region" description="Helical" evidence="3">
    <location>
        <begin position="325"/>
        <end position="355"/>
    </location>
</feature>
<feature type="transmembrane region" description="Helical" evidence="3">
    <location>
        <begin position="264"/>
        <end position="288"/>
    </location>
</feature>
<keyword evidence="6" id="KW-0548">Nucleotidyltransferase</keyword>
<gene>
    <name evidence="6" type="ORF">Q5H91_00710</name>
</gene>
<name>A0ABT9EFH1_9SPHN</name>
<feature type="transmembrane region" description="Helical" evidence="3">
    <location>
        <begin position="237"/>
        <end position="257"/>
    </location>
</feature>
<dbReference type="SUPFAM" id="SSF55073">
    <property type="entry name" value="Nucleotide cyclase"/>
    <property type="match status" value="1"/>
</dbReference>
<feature type="transmembrane region" description="Helical" evidence="3">
    <location>
        <begin position="361"/>
        <end position="379"/>
    </location>
</feature>
<keyword evidence="3" id="KW-1133">Transmembrane helix</keyword>